<accession>A0ABP9JT22</accession>
<feature type="domain" description="Mycothiol-dependent maleylpyruvate isomerase metal-binding" evidence="1">
    <location>
        <begin position="13"/>
        <end position="127"/>
    </location>
</feature>
<evidence type="ECO:0000313" key="3">
    <source>
        <dbReference type="Proteomes" id="UP001500603"/>
    </source>
</evidence>
<dbReference type="EMBL" id="BAABJM010000001">
    <property type="protein sequence ID" value="GAA5042678.1"/>
    <property type="molecule type" value="Genomic_DNA"/>
</dbReference>
<dbReference type="InterPro" id="IPR017517">
    <property type="entry name" value="Maleyloyr_isom"/>
</dbReference>
<evidence type="ECO:0000313" key="2">
    <source>
        <dbReference type="EMBL" id="GAA5042678.1"/>
    </source>
</evidence>
<reference evidence="3" key="1">
    <citation type="journal article" date="2019" name="Int. J. Syst. Evol. Microbiol.">
        <title>The Global Catalogue of Microorganisms (GCM) 10K type strain sequencing project: providing services to taxonomists for standard genome sequencing and annotation.</title>
        <authorList>
            <consortium name="The Broad Institute Genomics Platform"/>
            <consortium name="The Broad Institute Genome Sequencing Center for Infectious Disease"/>
            <person name="Wu L."/>
            <person name="Ma J."/>
        </authorList>
    </citation>
    <scope>NUCLEOTIDE SEQUENCE [LARGE SCALE GENOMIC DNA]</scope>
    <source>
        <strain evidence="3">JCM 18298</strain>
    </source>
</reference>
<dbReference type="InterPro" id="IPR024344">
    <property type="entry name" value="MDMPI_metal-binding"/>
</dbReference>
<proteinExistence type="predicted"/>
<keyword evidence="3" id="KW-1185">Reference proteome</keyword>
<dbReference type="NCBIfam" id="TIGR03086">
    <property type="entry name" value="TIGR03086 family metal-binding protein"/>
    <property type="match status" value="1"/>
</dbReference>
<organism evidence="2 3">
    <name type="scientific">Nocardia callitridis</name>
    <dbReference type="NCBI Taxonomy" id="648753"/>
    <lineage>
        <taxon>Bacteria</taxon>
        <taxon>Bacillati</taxon>
        <taxon>Actinomycetota</taxon>
        <taxon>Actinomycetes</taxon>
        <taxon>Mycobacteriales</taxon>
        <taxon>Nocardiaceae</taxon>
        <taxon>Nocardia</taxon>
    </lineage>
</organism>
<gene>
    <name evidence="2" type="ORF">GCM10023318_03300</name>
</gene>
<comment type="caution">
    <text evidence="2">The sequence shown here is derived from an EMBL/GenBank/DDBJ whole genome shotgun (WGS) entry which is preliminary data.</text>
</comment>
<dbReference type="RefSeq" id="WP_345493172.1">
    <property type="nucleotide sequence ID" value="NZ_BAABJM010000001.1"/>
</dbReference>
<protein>
    <submittedName>
        <fullName evidence="2">TIGR03086 family metal-binding protein</fullName>
    </submittedName>
</protein>
<dbReference type="SUPFAM" id="SSF109854">
    <property type="entry name" value="DinB/YfiT-like putative metalloenzymes"/>
    <property type="match status" value="1"/>
</dbReference>
<evidence type="ECO:0000259" key="1">
    <source>
        <dbReference type="Pfam" id="PF11716"/>
    </source>
</evidence>
<name>A0ABP9JT22_9NOCA</name>
<dbReference type="Gene3D" id="1.20.120.450">
    <property type="entry name" value="dinb family like domain"/>
    <property type="match status" value="1"/>
</dbReference>
<dbReference type="Proteomes" id="UP001500603">
    <property type="component" value="Unassembled WGS sequence"/>
</dbReference>
<dbReference type="InterPro" id="IPR034660">
    <property type="entry name" value="DinB/YfiT-like"/>
</dbReference>
<dbReference type="InterPro" id="IPR017520">
    <property type="entry name" value="CHP03086"/>
</dbReference>
<dbReference type="NCBIfam" id="TIGR03083">
    <property type="entry name" value="maleylpyruvate isomerase family mycothiol-dependent enzyme"/>
    <property type="match status" value="1"/>
</dbReference>
<dbReference type="Pfam" id="PF11716">
    <property type="entry name" value="MDMPI_N"/>
    <property type="match status" value="1"/>
</dbReference>
<sequence length="192" mass="20352">MDYVIGQIDRALDVNSAVVAALDSGNLDAPTPRQDWDVRTELNHTIGTMHIFAAVLSGTYSGAERESDWLGGDPRGAYAAAAEIDRAAWHRPDVLDSVIRHPAGTLPAPRAALLHWAELTTHGVDIAIAIGRPDLADNALCAELLDTLQAEGGIDEFRGSGLFGAEVPAVPSDPGHRRLLAYVGRALLSSTT</sequence>